<feature type="repeat" description="TPR" evidence="1">
    <location>
        <begin position="147"/>
        <end position="180"/>
    </location>
</feature>
<name>A0A0K1PFV2_9BACT</name>
<dbReference type="AlphaFoldDB" id="A0A0K1PFV2"/>
<evidence type="ECO:0000313" key="2">
    <source>
        <dbReference type="EMBL" id="AKU92413.1"/>
    </source>
</evidence>
<organism evidence="2 3">
    <name type="scientific">Vulgatibacter incomptus</name>
    <dbReference type="NCBI Taxonomy" id="1391653"/>
    <lineage>
        <taxon>Bacteria</taxon>
        <taxon>Pseudomonadati</taxon>
        <taxon>Myxococcota</taxon>
        <taxon>Myxococcia</taxon>
        <taxon>Myxococcales</taxon>
        <taxon>Cystobacterineae</taxon>
        <taxon>Vulgatibacteraceae</taxon>
        <taxon>Vulgatibacter</taxon>
    </lineage>
</organism>
<dbReference type="PROSITE" id="PS50005">
    <property type="entry name" value="TPR"/>
    <property type="match status" value="1"/>
</dbReference>
<accession>A0A0K1PFV2</accession>
<proteinExistence type="predicted"/>
<dbReference type="SUPFAM" id="SSF48452">
    <property type="entry name" value="TPR-like"/>
    <property type="match status" value="1"/>
</dbReference>
<protein>
    <submittedName>
        <fullName evidence="2">Uncharacterized protein</fullName>
    </submittedName>
</protein>
<keyword evidence="3" id="KW-1185">Reference proteome</keyword>
<dbReference type="InterPro" id="IPR019734">
    <property type="entry name" value="TPR_rpt"/>
</dbReference>
<dbReference type="Pfam" id="PF14559">
    <property type="entry name" value="TPR_19"/>
    <property type="match status" value="1"/>
</dbReference>
<dbReference type="InterPro" id="IPR011990">
    <property type="entry name" value="TPR-like_helical_dom_sf"/>
</dbReference>
<sequence length="290" mass="31253">MEMASDPLLENLTIDRGRIADLIAEGRLDHAAYRARHLADRHADDAGCAADARRVERLVETDLPRDRPVAWAEAFRKALAETDGSPVVTQAVRRYLARGIARSAEGAPGRAATVEGAPVGAYLLDADLPEEAAASLYAALATSPTNGIAALFLANALLRLGRVEEARDNYRRAFRISPLDLSVEQIADDEVRELVELADELEISGDVRIWLPAIGLLEDVLPFSALDPVPGAGFGDGTRAYDLLVAHKGARSHRERTAIRRDLRELAPALFDALLSSRKLDAAPTPTGTA</sequence>
<evidence type="ECO:0000256" key="1">
    <source>
        <dbReference type="PROSITE-ProRule" id="PRU00339"/>
    </source>
</evidence>
<dbReference type="EMBL" id="CP012332">
    <property type="protein sequence ID" value="AKU92413.1"/>
    <property type="molecule type" value="Genomic_DNA"/>
</dbReference>
<reference evidence="2 3" key="1">
    <citation type="submission" date="2015-08" db="EMBL/GenBank/DDBJ databases">
        <authorList>
            <person name="Babu N.S."/>
            <person name="Beckwith C.J."/>
            <person name="Beseler K.G."/>
            <person name="Brison A."/>
            <person name="Carone J.V."/>
            <person name="Caskin T.P."/>
            <person name="Diamond M."/>
            <person name="Durham M.E."/>
            <person name="Foxe J.M."/>
            <person name="Go M."/>
            <person name="Henderson B.A."/>
            <person name="Jones I.B."/>
            <person name="McGettigan J.A."/>
            <person name="Micheletti S.J."/>
            <person name="Nasrallah M.E."/>
            <person name="Ortiz D."/>
            <person name="Piller C.R."/>
            <person name="Privatt S.R."/>
            <person name="Schneider S.L."/>
            <person name="Sharp S."/>
            <person name="Smith T.C."/>
            <person name="Stanton J.D."/>
            <person name="Ullery H.E."/>
            <person name="Wilson R.J."/>
            <person name="Serrano M.G."/>
            <person name="Buck G."/>
            <person name="Lee V."/>
            <person name="Wang Y."/>
            <person name="Carvalho R."/>
            <person name="Voegtly L."/>
            <person name="Shi R."/>
            <person name="Duckworth R."/>
            <person name="Johnson A."/>
            <person name="Loviza R."/>
            <person name="Walstead R."/>
            <person name="Shah Z."/>
            <person name="Kiflezghi M."/>
            <person name="Wade K."/>
            <person name="Ball S.L."/>
            <person name="Bradley K.W."/>
            <person name="Asai D.J."/>
            <person name="Bowman C.A."/>
            <person name="Russell D.A."/>
            <person name="Pope W.H."/>
            <person name="Jacobs-Sera D."/>
            <person name="Hendrix R.W."/>
            <person name="Hatfull G.F."/>
        </authorList>
    </citation>
    <scope>NUCLEOTIDE SEQUENCE [LARGE SCALE GENOMIC DNA]</scope>
    <source>
        <strain evidence="2 3">DSM 27710</strain>
    </source>
</reference>
<evidence type="ECO:0000313" key="3">
    <source>
        <dbReference type="Proteomes" id="UP000055590"/>
    </source>
</evidence>
<dbReference type="KEGG" id="vin:AKJ08_2800"/>
<dbReference type="Proteomes" id="UP000055590">
    <property type="component" value="Chromosome"/>
</dbReference>
<keyword evidence="1" id="KW-0802">TPR repeat</keyword>
<dbReference type="Gene3D" id="1.25.40.10">
    <property type="entry name" value="Tetratricopeptide repeat domain"/>
    <property type="match status" value="1"/>
</dbReference>
<gene>
    <name evidence="2" type="ORF">AKJ08_2800</name>
</gene>